<dbReference type="InterPro" id="IPR032710">
    <property type="entry name" value="NTF2-like_dom_sf"/>
</dbReference>
<dbReference type="InterPro" id="IPR027843">
    <property type="entry name" value="DUF4440"/>
</dbReference>
<evidence type="ECO:0000256" key="1">
    <source>
        <dbReference type="SAM" id="SignalP"/>
    </source>
</evidence>
<evidence type="ECO:0000313" key="4">
    <source>
        <dbReference type="Proteomes" id="UP000177791"/>
    </source>
</evidence>
<dbReference type="STRING" id="1908236.BEN48_12415"/>
<dbReference type="Gene3D" id="3.10.450.50">
    <property type="match status" value="1"/>
</dbReference>
<dbReference type="SUPFAM" id="SSF54427">
    <property type="entry name" value="NTF2-like"/>
    <property type="match status" value="1"/>
</dbReference>
<comment type="caution">
    <text evidence="3">The sequence shown here is derived from an EMBL/GenBank/DDBJ whole genome shotgun (WGS) entry which is preliminary data.</text>
</comment>
<feature type="domain" description="DUF4440" evidence="2">
    <location>
        <begin position="41"/>
        <end position="158"/>
    </location>
</feature>
<sequence>MKNLAAFAALATVLGLTSTTARAQAPAASLAASSAEETAVKNVLRQYQQAVEKLDTTGTQRLFTANSQVFESGGVEGTYRHYAAHHLAPELKEFAAFNFSDYKAAVQVDGPYAFATETYTYTIGLKKGPKDKEAKAPIVRRGVATSVLRKNAAGQWQIMSTHSSARTPRVKK</sequence>
<name>A0A1G1T6T2_9BACT</name>
<dbReference type="Proteomes" id="UP000177791">
    <property type="component" value="Unassembled WGS sequence"/>
</dbReference>
<keyword evidence="1" id="KW-0732">Signal</keyword>
<evidence type="ECO:0000259" key="2">
    <source>
        <dbReference type="Pfam" id="PF14534"/>
    </source>
</evidence>
<accession>A0A1G1T6T2</accession>
<dbReference type="OrthoDB" id="7204227at2"/>
<feature type="signal peptide" evidence="1">
    <location>
        <begin position="1"/>
        <end position="23"/>
    </location>
</feature>
<protein>
    <recommendedName>
        <fullName evidence="2">DUF4440 domain-containing protein</fullName>
    </recommendedName>
</protein>
<keyword evidence="4" id="KW-1185">Reference proteome</keyword>
<gene>
    <name evidence="3" type="ORF">BEN48_12415</name>
</gene>
<feature type="chain" id="PRO_5009579081" description="DUF4440 domain-containing protein" evidence="1">
    <location>
        <begin position="24"/>
        <end position="172"/>
    </location>
</feature>
<dbReference type="AlphaFoldDB" id="A0A1G1T6T2"/>
<organism evidence="3 4">
    <name type="scientific">Hymenobacter glacialis</name>
    <dbReference type="NCBI Taxonomy" id="1908236"/>
    <lineage>
        <taxon>Bacteria</taxon>
        <taxon>Pseudomonadati</taxon>
        <taxon>Bacteroidota</taxon>
        <taxon>Cytophagia</taxon>
        <taxon>Cytophagales</taxon>
        <taxon>Hymenobacteraceae</taxon>
        <taxon>Hymenobacter</taxon>
    </lineage>
</organism>
<evidence type="ECO:0000313" key="3">
    <source>
        <dbReference type="EMBL" id="OGX86577.1"/>
    </source>
</evidence>
<dbReference type="RefSeq" id="WP_070733703.1">
    <property type="nucleotide sequence ID" value="NZ_MDZC01000048.1"/>
</dbReference>
<dbReference type="EMBL" id="MDZC01000048">
    <property type="protein sequence ID" value="OGX86577.1"/>
    <property type="molecule type" value="Genomic_DNA"/>
</dbReference>
<proteinExistence type="predicted"/>
<reference evidence="3 4" key="1">
    <citation type="submission" date="2016-08" db="EMBL/GenBank/DDBJ databases">
        <title>Hymenobacter coccineus sp. nov., Hymenobacter lapidarius sp. nov. and Hymenobacter glacialis sp. nov., isolated from Antarctic soil.</title>
        <authorList>
            <person name="Sedlacek I."/>
            <person name="Kralova S."/>
            <person name="Kyrova K."/>
            <person name="Maslanova I."/>
            <person name="Stankova E."/>
            <person name="Vrbovska V."/>
            <person name="Nemec M."/>
            <person name="Bartak M."/>
            <person name="Svec P."/>
            <person name="Busse H.-J."/>
            <person name="Pantucek R."/>
        </authorList>
    </citation>
    <scope>NUCLEOTIDE SEQUENCE [LARGE SCALE GENOMIC DNA]</scope>
    <source>
        <strain evidence="3 4">CCM 8648</strain>
    </source>
</reference>
<dbReference type="Pfam" id="PF14534">
    <property type="entry name" value="DUF4440"/>
    <property type="match status" value="1"/>
</dbReference>